<dbReference type="EMBL" id="JBIMZQ010000091">
    <property type="protein sequence ID" value="KAL3656225.1"/>
    <property type="molecule type" value="Genomic_DNA"/>
</dbReference>
<proteinExistence type="predicted"/>
<evidence type="ECO:0000313" key="2">
    <source>
        <dbReference type="EMBL" id="KAL3656225.1"/>
    </source>
</evidence>
<feature type="chain" id="PRO_5044777440" evidence="1">
    <location>
        <begin position="24"/>
        <end position="269"/>
    </location>
</feature>
<name>A0ABD3EPY7_9STRA</name>
<protein>
    <submittedName>
        <fullName evidence="2">Uncharacterized protein</fullName>
    </submittedName>
</protein>
<keyword evidence="1" id="KW-0732">Signal</keyword>
<organism evidence="2 3">
    <name type="scientific">Phytophthora oleae</name>
    <dbReference type="NCBI Taxonomy" id="2107226"/>
    <lineage>
        <taxon>Eukaryota</taxon>
        <taxon>Sar</taxon>
        <taxon>Stramenopiles</taxon>
        <taxon>Oomycota</taxon>
        <taxon>Peronosporomycetes</taxon>
        <taxon>Peronosporales</taxon>
        <taxon>Peronosporaceae</taxon>
        <taxon>Phytophthora</taxon>
    </lineage>
</organism>
<comment type="caution">
    <text evidence="2">The sequence shown here is derived from an EMBL/GenBank/DDBJ whole genome shotgun (WGS) entry which is preliminary data.</text>
</comment>
<accession>A0ABD3EPY7</accession>
<dbReference type="AlphaFoldDB" id="A0ABD3EPY7"/>
<feature type="signal peptide" evidence="1">
    <location>
        <begin position="1"/>
        <end position="23"/>
    </location>
</feature>
<dbReference type="Proteomes" id="UP001632037">
    <property type="component" value="Unassembled WGS sequence"/>
</dbReference>
<gene>
    <name evidence="2" type="ORF">V7S43_018950</name>
</gene>
<sequence>MNAGVRGKPYHSLLGWLAMASWAAEDDMNTCNIESSVDVIVSTEAHLFRVAWNLLSQDIKIDNVKSGNCDSHLCNSRYKSFDSTSGYPLLVRSIDEDLSNDPLCARVLENYGGMLASRQDALENFYIASLLLKMLAGSTSDSRSRVVGMAVQSICALDDSKLEVFACYLLSKTTPTDMSPNCIPFLVRYFRKIRNGSAWTFTPLSYMNLSYEYIYVSRCPVFSDDNDYNECSKCLNRLAYLWRDSKAQIEKYADIVQQMRENKLIDDEE</sequence>
<reference evidence="2 3" key="1">
    <citation type="submission" date="2024-09" db="EMBL/GenBank/DDBJ databases">
        <title>Genome sequencing and assembly of Phytophthora oleae, isolate VK10A, causative agent of rot of olive drupes.</title>
        <authorList>
            <person name="Conti Taguali S."/>
            <person name="Riolo M."/>
            <person name="La Spada F."/>
            <person name="Cacciola S.O."/>
            <person name="Dionisio G."/>
        </authorList>
    </citation>
    <scope>NUCLEOTIDE SEQUENCE [LARGE SCALE GENOMIC DNA]</scope>
    <source>
        <strain evidence="2 3">VK10A</strain>
    </source>
</reference>
<evidence type="ECO:0000313" key="3">
    <source>
        <dbReference type="Proteomes" id="UP001632037"/>
    </source>
</evidence>
<evidence type="ECO:0000256" key="1">
    <source>
        <dbReference type="SAM" id="SignalP"/>
    </source>
</evidence>
<keyword evidence="3" id="KW-1185">Reference proteome</keyword>